<feature type="domain" description="Response regulatory" evidence="3">
    <location>
        <begin position="5"/>
        <end position="123"/>
    </location>
</feature>
<dbReference type="InterPro" id="IPR001789">
    <property type="entry name" value="Sig_transdc_resp-reg_receiver"/>
</dbReference>
<dbReference type="EMBL" id="NRRV01000064">
    <property type="protein sequence ID" value="MBK1633003.1"/>
    <property type="molecule type" value="Genomic_DNA"/>
</dbReference>
<dbReference type="Gene3D" id="3.40.50.2300">
    <property type="match status" value="1"/>
</dbReference>
<gene>
    <name evidence="4" type="ORF">CKO31_20055</name>
</gene>
<organism evidence="4 5">
    <name type="scientific">Thiohalocapsa halophila</name>
    <dbReference type="NCBI Taxonomy" id="69359"/>
    <lineage>
        <taxon>Bacteria</taxon>
        <taxon>Pseudomonadati</taxon>
        <taxon>Pseudomonadota</taxon>
        <taxon>Gammaproteobacteria</taxon>
        <taxon>Chromatiales</taxon>
        <taxon>Chromatiaceae</taxon>
        <taxon>Thiohalocapsa</taxon>
    </lineage>
</organism>
<dbReference type="Proteomes" id="UP000748752">
    <property type="component" value="Unassembled WGS sequence"/>
</dbReference>
<reference evidence="4 5" key="1">
    <citation type="journal article" date="2020" name="Microorganisms">
        <title>Osmotic Adaptation and Compatible Solute Biosynthesis of Phototrophic Bacteria as Revealed from Genome Analyses.</title>
        <authorList>
            <person name="Imhoff J.F."/>
            <person name="Rahn T."/>
            <person name="Kunzel S."/>
            <person name="Keller A."/>
            <person name="Neulinger S.C."/>
        </authorList>
    </citation>
    <scope>NUCLEOTIDE SEQUENCE [LARGE SCALE GENOMIC DNA]</scope>
    <source>
        <strain evidence="4 5">DSM 6210</strain>
    </source>
</reference>
<dbReference type="PROSITE" id="PS50110">
    <property type="entry name" value="RESPONSE_REGULATORY"/>
    <property type="match status" value="1"/>
</dbReference>
<evidence type="ECO:0000259" key="3">
    <source>
        <dbReference type="PROSITE" id="PS50110"/>
    </source>
</evidence>
<comment type="caution">
    <text evidence="4">The sequence shown here is derived from an EMBL/GenBank/DDBJ whole genome shotgun (WGS) entry which is preliminary data.</text>
</comment>
<dbReference type="PANTHER" id="PTHR44591">
    <property type="entry name" value="STRESS RESPONSE REGULATOR PROTEIN 1"/>
    <property type="match status" value="1"/>
</dbReference>
<feature type="modified residue" description="4-aspartylphosphate" evidence="2">
    <location>
        <position position="55"/>
    </location>
</feature>
<dbReference type="PANTHER" id="PTHR44591:SF3">
    <property type="entry name" value="RESPONSE REGULATORY DOMAIN-CONTAINING PROTEIN"/>
    <property type="match status" value="1"/>
</dbReference>
<evidence type="ECO:0000313" key="4">
    <source>
        <dbReference type="EMBL" id="MBK1633003.1"/>
    </source>
</evidence>
<evidence type="ECO:0000256" key="1">
    <source>
        <dbReference type="ARBA" id="ARBA00022553"/>
    </source>
</evidence>
<dbReference type="SUPFAM" id="SSF52172">
    <property type="entry name" value="CheY-like"/>
    <property type="match status" value="1"/>
</dbReference>
<proteinExistence type="predicted"/>
<keyword evidence="5" id="KW-1185">Reference proteome</keyword>
<dbReference type="InterPro" id="IPR050595">
    <property type="entry name" value="Bact_response_regulator"/>
</dbReference>
<protein>
    <submittedName>
        <fullName evidence="4">Response regulator</fullName>
    </submittedName>
</protein>
<evidence type="ECO:0000313" key="5">
    <source>
        <dbReference type="Proteomes" id="UP000748752"/>
    </source>
</evidence>
<name>A0ABS1CM40_9GAMM</name>
<dbReference type="Pfam" id="PF00072">
    <property type="entry name" value="Response_reg"/>
    <property type="match status" value="1"/>
</dbReference>
<dbReference type="SMART" id="SM00448">
    <property type="entry name" value="REC"/>
    <property type="match status" value="1"/>
</dbReference>
<keyword evidence="1 2" id="KW-0597">Phosphoprotein</keyword>
<accession>A0ABS1CM40</accession>
<dbReference type="InterPro" id="IPR011006">
    <property type="entry name" value="CheY-like_superfamily"/>
</dbReference>
<dbReference type="RefSeq" id="WP_200240926.1">
    <property type="nucleotide sequence ID" value="NZ_NRRV01000064.1"/>
</dbReference>
<sequence length="125" mass="13867">MSKKKILLVDDEPALTRMLRLNLEQTGRFEVREENHGNNALRAAREFRPDLIFLDVMMPDVGGDEIAEQLKQDPALSGIKYAFLTAIVTKRETGTGAAEISGETFLAKPVKREELLAVVDELLGA</sequence>
<evidence type="ECO:0000256" key="2">
    <source>
        <dbReference type="PROSITE-ProRule" id="PRU00169"/>
    </source>
</evidence>